<keyword evidence="3" id="KW-0548">Nucleotidyltransferase</keyword>
<protein>
    <submittedName>
        <fullName evidence="7">Diadenylate cyclase</fullName>
    </submittedName>
</protein>
<dbReference type="InterPro" id="IPR036888">
    <property type="entry name" value="DNA_integrity_DisA_N_sf"/>
</dbReference>
<dbReference type="RefSeq" id="WP_117327992.1">
    <property type="nucleotide sequence ID" value="NZ_QVTE01000051.1"/>
</dbReference>
<dbReference type="PANTHER" id="PTHR34185">
    <property type="entry name" value="DIADENYLATE CYCLASE"/>
    <property type="match status" value="1"/>
</dbReference>
<keyword evidence="4" id="KW-0547">Nucleotide-binding</keyword>
<feature type="domain" description="DAC" evidence="6">
    <location>
        <begin position="56"/>
        <end position="204"/>
    </location>
</feature>
<dbReference type="InterPro" id="IPR053472">
    <property type="entry name" value="DAC_CdaS-like"/>
</dbReference>
<dbReference type="GO" id="GO:0004016">
    <property type="term" value="F:adenylate cyclase activity"/>
    <property type="evidence" value="ECO:0007669"/>
    <property type="project" value="TreeGrafter"/>
</dbReference>
<dbReference type="Pfam" id="PF10372">
    <property type="entry name" value="CdaS_N"/>
    <property type="match status" value="1"/>
</dbReference>
<evidence type="ECO:0000313" key="7">
    <source>
        <dbReference type="EMBL" id="RFU66408.1"/>
    </source>
</evidence>
<dbReference type="Gene3D" id="1.10.287.770">
    <property type="entry name" value="YojJ-like"/>
    <property type="match status" value="1"/>
</dbReference>
<dbReference type="Pfam" id="PF02457">
    <property type="entry name" value="DAC"/>
    <property type="match status" value="1"/>
</dbReference>
<comment type="caution">
    <text evidence="7">The sequence shown here is derived from an EMBL/GenBank/DDBJ whole genome shotgun (WGS) entry which is preliminary data.</text>
</comment>
<dbReference type="InterPro" id="IPR003390">
    <property type="entry name" value="DNA_integrity_scan_DisA_N"/>
</dbReference>
<evidence type="ECO:0000256" key="4">
    <source>
        <dbReference type="ARBA" id="ARBA00022741"/>
    </source>
</evidence>
<evidence type="ECO:0000256" key="3">
    <source>
        <dbReference type="ARBA" id="ARBA00022695"/>
    </source>
</evidence>
<dbReference type="PANTHER" id="PTHR34185:SF2">
    <property type="entry name" value="CYCLIC DI-AMP SYNTHASE CDAS"/>
    <property type="match status" value="1"/>
</dbReference>
<keyword evidence="2" id="KW-0808">Transferase</keyword>
<name>A0A372LL26_9BACI</name>
<dbReference type="NCBIfam" id="NF038328">
    <property type="entry name" value="c-di-AMP_CdaS"/>
    <property type="match status" value="1"/>
</dbReference>
<dbReference type="EMBL" id="QVTE01000051">
    <property type="protein sequence ID" value="RFU66408.1"/>
    <property type="molecule type" value="Genomic_DNA"/>
</dbReference>
<dbReference type="InterPro" id="IPR019457">
    <property type="entry name" value="CdaS_N"/>
</dbReference>
<accession>A0A372LL26</accession>
<dbReference type="PROSITE" id="PS51794">
    <property type="entry name" value="DAC"/>
    <property type="match status" value="1"/>
</dbReference>
<dbReference type="InterPro" id="IPR050338">
    <property type="entry name" value="DisA"/>
</dbReference>
<comment type="catalytic activity">
    <reaction evidence="1">
        <text>2 ATP = 3',3'-c-di-AMP + 2 diphosphate</text>
        <dbReference type="Rhea" id="RHEA:35655"/>
        <dbReference type="ChEBI" id="CHEBI:30616"/>
        <dbReference type="ChEBI" id="CHEBI:33019"/>
        <dbReference type="ChEBI" id="CHEBI:71500"/>
        <dbReference type="EC" id="2.7.7.85"/>
    </reaction>
</comment>
<evidence type="ECO:0000259" key="6">
    <source>
        <dbReference type="PROSITE" id="PS51794"/>
    </source>
</evidence>
<dbReference type="SUPFAM" id="SSF143597">
    <property type="entry name" value="YojJ-like"/>
    <property type="match status" value="1"/>
</dbReference>
<dbReference type="GO" id="GO:0005524">
    <property type="term" value="F:ATP binding"/>
    <property type="evidence" value="ECO:0007669"/>
    <property type="project" value="UniProtKB-KW"/>
</dbReference>
<dbReference type="Proteomes" id="UP000264541">
    <property type="component" value="Unassembled WGS sequence"/>
</dbReference>
<organism evidence="7 8">
    <name type="scientific">Peribacillus saganii</name>
    <dbReference type="NCBI Taxonomy" id="2303992"/>
    <lineage>
        <taxon>Bacteria</taxon>
        <taxon>Bacillati</taxon>
        <taxon>Bacillota</taxon>
        <taxon>Bacilli</taxon>
        <taxon>Bacillales</taxon>
        <taxon>Bacillaceae</taxon>
        <taxon>Peribacillus</taxon>
    </lineage>
</organism>
<dbReference type="OrthoDB" id="9807385at2"/>
<dbReference type="Gene3D" id="3.40.1700.10">
    <property type="entry name" value="DNA integrity scanning protein, DisA, N-terminal domain"/>
    <property type="match status" value="1"/>
</dbReference>
<keyword evidence="8" id="KW-1185">Reference proteome</keyword>
<reference evidence="7 8" key="1">
    <citation type="submission" date="2018-08" db="EMBL/GenBank/DDBJ databases">
        <title>Bacillus chawlae sp. nov., Bacillus glennii sp. nov., and Bacillus saganii sp. nov. Isolated from the Vehicle Assembly Building at Kennedy Space Center where the Viking Spacecraft were Assembled.</title>
        <authorList>
            <person name="Seuylemezian A."/>
            <person name="Vaishampayan P."/>
        </authorList>
    </citation>
    <scope>NUCLEOTIDE SEQUENCE [LARGE SCALE GENOMIC DNA]</scope>
    <source>
        <strain evidence="7 8">V47-23a</strain>
    </source>
</reference>
<dbReference type="AlphaFoldDB" id="A0A372LL26"/>
<sequence>MHISNYQELQEIFKQEVKPLLEGITKMSEGLTEHLRTDDCCMLTEFEKLSQSISTAQSLASSFYLKSYLSPYTKKGNSIAGAAGVLAGKRQGGLIVIEREDFLDPFLQNGVPVSAETTQQLLETIFFPGGPLHDGAVLIRGDIIVSAANVLPLSKQISEGRKIGTRHRAAMGITEHTDAVAIVVSEETGRISFASRGGLHAITM</sequence>
<evidence type="ECO:0000256" key="1">
    <source>
        <dbReference type="ARBA" id="ARBA00000877"/>
    </source>
</evidence>
<dbReference type="GO" id="GO:0106408">
    <property type="term" value="F:diadenylate cyclase activity"/>
    <property type="evidence" value="ECO:0007669"/>
    <property type="project" value="UniProtKB-EC"/>
</dbReference>
<gene>
    <name evidence="7" type="ORF">D0469_17400</name>
</gene>
<evidence type="ECO:0000256" key="2">
    <source>
        <dbReference type="ARBA" id="ARBA00022679"/>
    </source>
</evidence>
<keyword evidence="5" id="KW-0067">ATP-binding</keyword>
<evidence type="ECO:0000313" key="8">
    <source>
        <dbReference type="Proteomes" id="UP000264541"/>
    </source>
</evidence>
<proteinExistence type="predicted"/>
<evidence type="ECO:0000256" key="5">
    <source>
        <dbReference type="ARBA" id="ARBA00022840"/>
    </source>
</evidence>